<comment type="caution">
    <text evidence="1">The sequence shown here is derived from an EMBL/GenBank/DDBJ whole genome shotgun (WGS) entry which is preliminary data.</text>
</comment>
<evidence type="ECO:0000313" key="2">
    <source>
        <dbReference type="Proteomes" id="UP000292385"/>
    </source>
</evidence>
<gene>
    <name evidence="1" type="ORF">E0H58_22735</name>
</gene>
<proteinExistence type="predicted"/>
<evidence type="ECO:0000313" key="1">
    <source>
        <dbReference type="EMBL" id="TCC21724.1"/>
    </source>
</evidence>
<sequence length="243" mass="26730">MDTVSDRSDVEYVDSWHLAPEQLERLYDEVLNPSFPVDELEPRDQLLPRLAQEDSGVCCRVAVDADGRGVAAIIADIYPAARVLLLAYLAVRSDLRDRGIGSGLARDAVPGWIARYQPALAVAEVEDPRFNADSEAAGYGDADLRMRLYAGLGGLILPVPYVQPALTIGAERVRNLLLMVFHAAPEVCHGQRLDPELLVRFLTDYFTVCEGSTPVDAEFTELLDACKRVDGIPLMKPSEYLSD</sequence>
<accession>A0ABY2A2Y5</accession>
<dbReference type="InterPro" id="IPR016181">
    <property type="entry name" value="Acyl_CoA_acyltransferase"/>
</dbReference>
<name>A0ABY2A2Y5_9ACTN</name>
<dbReference type="Proteomes" id="UP000292385">
    <property type="component" value="Unassembled WGS sequence"/>
</dbReference>
<protein>
    <submittedName>
        <fullName evidence="1">N-acetyltransferase</fullName>
    </submittedName>
</protein>
<dbReference type="SUPFAM" id="SSF55729">
    <property type="entry name" value="Acyl-CoA N-acyltransferases (Nat)"/>
    <property type="match status" value="1"/>
</dbReference>
<organism evidence="1 2">
    <name type="scientific">Kribbella speibonae</name>
    <dbReference type="NCBI Taxonomy" id="1572660"/>
    <lineage>
        <taxon>Bacteria</taxon>
        <taxon>Bacillati</taxon>
        <taxon>Actinomycetota</taxon>
        <taxon>Actinomycetes</taxon>
        <taxon>Propionibacteriales</taxon>
        <taxon>Kribbellaceae</taxon>
        <taxon>Kribbella</taxon>
    </lineage>
</organism>
<dbReference type="RefSeq" id="WP_131463421.1">
    <property type="nucleotide sequence ID" value="NZ_SJJY01000005.1"/>
</dbReference>
<keyword evidence="2" id="KW-1185">Reference proteome</keyword>
<reference evidence="1 2" key="1">
    <citation type="submission" date="2019-02" db="EMBL/GenBank/DDBJ databases">
        <title>Kribbella capetownensis sp. nov. and Kribbella speibonae sp. nov., isolated from soil.</title>
        <authorList>
            <person name="Curtis S.M."/>
            <person name="Norton I."/>
            <person name="Everest G.J."/>
            <person name="Meyers P.R."/>
        </authorList>
    </citation>
    <scope>NUCLEOTIDE SEQUENCE [LARGE SCALE GENOMIC DNA]</scope>
    <source>
        <strain evidence="1 2">SK5</strain>
    </source>
</reference>
<dbReference type="EMBL" id="SJJY01000005">
    <property type="protein sequence ID" value="TCC21724.1"/>
    <property type="molecule type" value="Genomic_DNA"/>
</dbReference>
<dbReference type="Gene3D" id="3.40.630.30">
    <property type="match status" value="1"/>
</dbReference>